<keyword evidence="2" id="KW-1185">Reference proteome</keyword>
<protein>
    <submittedName>
        <fullName evidence="1">Uncharacterized protein</fullName>
    </submittedName>
</protein>
<gene>
    <name evidence="1" type="ORF">PXEA_LOCUS29510</name>
</gene>
<organism evidence="1 2">
    <name type="scientific">Protopolystoma xenopodis</name>
    <dbReference type="NCBI Taxonomy" id="117903"/>
    <lineage>
        <taxon>Eukaryota</taxon>
        <taxon>Metazoa</taxon>
        <taxon>Spiralia</taxon>
        <taxon>Lophotrochozoa</taxon>
        <taxon>Platyhelminthes</taxon>
        <taxon>Monogenea</taxon>
        <taxon>Polyopisthocotylea</taxon>
        <taxon>Polystomatidea</taxon>
        <taxon>Polystomatidae</taxon>
        <taxon>Protopolystoma</taxon>
    </lineage>
</organism>
<name>A0A448XG89_9PLAT</name>
<reference evidence="1" key="1">
    <citation type="submission" date="2018-11" db="EMBL/GenBank/DDBJ databases">
        <authorList>
            <consortium name="Pathogen Informatics"/>
        </authorList>
    </citation>
    <scope>NUCLEOTIDE SEQUENCE</scope>
</reference>
<dbReference type="AlphaFoldDB" id="A0A448XG89"/>
<dbReference type="Proteomes" id="UP000784294">
    <property type="component" value="Unassembled WGS sequence"/>
</dbReference>
<accession>A0A448XG89</accession>
<evidence type="ECO:0000313" key="1">
    <source>
        <dbReference type="EMBL" id="VEL36070.1"/>
    </source>
</evidence>
<dbReference type="EMBL" id="CAAALY010251334">
    <property type="protein sequence ID" value="VEL36070.1"/>
    <property type="molecule type" value="Genomic_DNA"/>
</dbReference>
<evidence type="ECO:0000313" key="2">
    <source>
        <dbReference type="Proteomes" id="UP000784294"/>
    </source>
</evidence>
<comment type="caution">
    <text evidence="1">The sequence shown here is derived from an EMBL/GenBank/DDBJ whole genome shotgun (WGS) entry which is preliminary data.</text>
</comment>
<sequence length="106" mass="12046">MPRLHRMKKPLVLWKLNVAIWEMKSSLFMLKGSPLIRQRIVKPTCLKHLSYLLQVQSQLDSENLPKSRGPLWLYSGSGEYLFSLRVGGYPLIFVVGGNCVSALSMV</sequence>
<proteinExistence type="predicted"/>